<evidence type="ECO:0000313" key="1">
    <source>
        <dbReference type="EMBL" id="MCX2963507.1"/>
    </source>
</evidence>
<dbReference type="InterPro" id="IPR027417">
    <property type="entry name" value="P-loop_NTPase"/>
</dbReference>
<dbReference type="PANTHER" id="PTHR36451:SF1">
    <property type="entry name" value="OMEGA-HYDROXY-BETA-DIHYDROMENAQUINONE-9 SULFOTRANSFERASE STF3"/>
    <property type="match status" value="1"/>
</dbReference>
<dbReference type="Gene3D" id="3.40.50.300">
    <property type="entry name" value="P-loop containing nucleotide triphosphate hydrolases"/>
    <property type="match status" value="1"/>
</dbReference>
<accession>A0A9X3I3C8</accession>
<proteinExistence type="predicted"/>
<evidence type="ECO:0000313" key="2">
    <source>
        <dbReference type="Proteomes" id="UP001143347"/>
    </source>
</evidence>
<dbReference type="PANTHER" id="PTHR36451">
    <property type="entry name" value="PAPS-DEPENDENT SULFOTRANSFERASE STF3"/>
    <property type="match status" value="1"/>
</dbReference>
<sequence length="408" mass="46109">MSSTFEPFRRRPVRAVNRIGEMLQARDVSVVDLSADTLRRRAQRATGLPWDADPQADEALDVLCSSIIDEARLSLFGALVIRARLHGILTTRLRVGDRLRRDPTIVATPITPPIVIAGLQRSGTTMLHRLIAADPDMRAVGSWEVVHLLPRRREKSGRPRMRVAQTRVAEWSLRYLNPQFFAIHAVEADGPEEDVLLQEYSLLSQVPEAMLHVPSYAAWLQRQDVHASYRYLRTLLQILHAQNPRPRWVLKTPAHLEHLDTLLDVFPGAVIVQTHRDPLRTTASFSSMLAHGHSMFSDHVDAAGVARHWLARNAAMVERALEVRRQRPEVFVDVFYDDLVDDPMVQVARIYTAAGVDLTDGTRAQMERHRAGHTQHAHGVHTYALADFGLAEDEVNAAYARYRTAFDL</sequence>
<gene>
    <name evidence="1" type="ORF">OSB52_05300</name>
</gene>
<organism evidence="1 2">
    <name type="scientific">Gordonia aquimaris</name>
    <dbReference type="NCBI Taxonomy" id="2984863"/>
    <lineage>
        <taxon>Bacteria</taxon>
        <taxon>Bacillati</taxon>
        <taxon>Actinomycetota</taxon>
        <taxon>Actinomycetes</taxon>
        <taxon>Mycobacteriales</taxon>
        <taxon>Gordoniaceae</taxon>
        <taxon>Gordonia</taxon>
    </lineage>
</organism>
<dbReference type="EMBL" id="JAPKFM010000004">
    <property type="protein sequence ID" value="MCX2963507.1"/>
    <property type="molecule type" value="Genomic_DNA"/>
</dbReference>
<dbReference type="SUPFAM" id="SSF52540">
    <property type="entry name" value="P-loop containing nucleoside triphosphate hydrolases"/>
    <property type="match status" value="1"/>
</dbReference>
<reference evidence="1" key="1">
    <citation type="submission" date="2022-10" db="EMBL/GenBank/DDBJ databases">
        <title>WGS of marine actinomycetes from Thailand.</title>
        <authorList>
            <person name="Thawai C."/>
        </authorList>
    </citation>
    <scope>NUCLEOTIDE SEQUENCE</scope>
    <source>
        <strain evidence="1">SW21</strain>
    </source>
</reference>
<dbReference type="RefSeq" id="WP_266060576.1">
    <property type="nucleotide sequence ID" value="NZ_JAPKFM010000004.1"/>
</dbReference>
<dbReference type="Pfam" id="PF13469">
    <property type="entry name" value="Sulfotransfer_3"/>
    <property type="match status" value="1"/>
</dbReference>
<name>A0A9X3I3C8_9ACTN</name>
<dbReference type="Proteomes" id="UP001143347">
    <property type="component" value="Unassembled WGS sequence"/>
</dbReference>
<dbReference type="InterPro" id="IPR052736">
    <property type="entry name" value="Stf3_sulfotransferase"/>
</dbReference>
<keyword evidence="2" id="KW-1185">Reference proteome</keyword>
<dbReference type="AlphaFoldDB" id="A0A9X3I3C8"/>
<comment type="caution">
    <text evidence="1">The sequence shown here is derived from an EMBL/GenBank/DDBJ whole genome shotgun (WGS) entry which is preliminary data.</text>
</comment>
<protein>
    <submittedName>
        <fullName evidence="1">Sulfotransferase</fullName>
    </submittedName>
</protein>